<dbReference type="InterPro" id="IPR057023">
    <property type="entry name" value="PTP-SAK"/>
</dbReference>
<reference evidence="5" key="1">
    <citation type="submission" date="2018-12" db="EMBL/GenBank/DDBJ databases">
        <title>The complete genome of Metarhizium rileyi, a key fungal pathogen of Lepidoptera.</title>
        <authorList>
            <person name="Binneck E."/>
            <person name="Lastra C.C.L."/>
            <person name="Sosa-Gomez D.R."/>
        </authorList>
    </citation>
    <scope>NUCLEOTIDE SEQUENCE [LARGE SCALE GENOMIC DNA]</scope>
    <source>
        <strain evidence="5">Cep018-CH2</strain>
    </source>
</reference>
<gene>
    <name evidence="4" type="ORF">ED733_004436</name>
</gene>
<protein>
    <recommendedName>
        <fullName evidence="3">Swiss Army Knife protein DSP-PTPase phosphatase domain-containing protein</fullName>
    </recommendedName>
</protein>
<evidence type="ECO:0000259" key="3">
    <source>
        <dbReference type="Pfam" id="PF22784"/>
    </source>
</evidence>
<name>A0A5C6G6A6_METRR</name>
<comment type="caution">
    <text evidence="4">The sequence shown here is derived from an EMBL/GenBank/DDBJ whole genome shotgun (WGS) entry which is preliminary data.</text>
</comment>
<dbReference type="AlphaFoldDB" id="A0A5C6G6A6"/>
<dbReference type="Gene3D" id="3.90.190.10">
    <property type="entry name" value="Protein tyrosine phosphatase superfamily"/>
    <property type="match status" value="1"/>
</dbReference>
<feature type="signal peptide" evidence="2">
    <location>
        <begin position="1"/>
        <end position="16"/>
    </location>
</feature>
<keyword evidence="1" id="KW-0378">Hydrolase</keyword>
<feature type="chain" id="PRO_5022802666" description="Swiss Army Knife protein DSP-PTPase phosphatase domain-containing protein" evidence="2">
    <location>
        <begin position="17"/>
        <end position="573"/>
    </location>
</feature>
<feature type="domain" description="Swiss Army Knife protein DSP-PTPase phosphatase" evidence="3">
    <location>
        <begin position="78"/>
        <end position="166"/>
    </location>
</feature>
<dbReference type="SUPFAM" id="SSF52799">
    <property type="entry name" value="(Phosphotyrosine protein) phosphatases II"/>
    <property type="match status" value="1"/>
</dbReference>
<dbReference type="GO" id="GO:0016791">
    <property type="term" value="F:phosphatase activity"/>
    <property type="evidence" value="ECO:0007669"/>
    <property type="project" value="UniProtKB-ARBA"/>
</dbReference>
<keyword evidence="2" id="KW-0732">Signal</keyword>
<organism evidence="4 5">
    <name type="scientific">Metarhizium rileyi (strain RCEF 4871)</name>
    <name type="common">Nomuraea rileyi</name>
    <dbReference type="NCBI Taxonomy" id="1649241"/>
    <lineage>
        <taxon>Eukaryota</taxon>
        <taxon>Fungi</taxon>
        <taxon>Dikarya</taxon>
        <taxon>Ascomycota</taxon>
        <taxon>Pezizomycotina</taxon>
        <taxon>Sordariomycetes</taxon>
        <taxon>Hypocreomycetidae</taxon>
        <taxon>Hypocreales</taxon>
        <taxon>Clavicipitaceae</taxon>
        <taxon>Metarhizium</taxon>
    </lineage>
</organism>
<accession>A0A5C6G6A6</accession>
<dbReference type="Proteomes" id="UP000317257">
    <property type="component" value="Unassembled WGS sequence"/>
</dbReference>
<evidence type="ECO:0000313" key="5">
    <source>
        <dbReference type="Proteomes" id="UP000317257"/>
    </source>
</evidence>
<dbReference type="Pfam" id="PF22784">
    <property type="entry name" value="PTP-SAK"/>
    <property type="match status" value="1"/>
</dbReference>
<proteinExistence type="predicted"/>
<dbReference type="InterPro" id="IPR029021">
    <property type="entry name" value="Prot-tyrosine_phosphatase-like"/>
</dbReference>
<sequence length="573" mass="62780">MLLKKVFLVLVGAAAAIPANPRSNGGYEYMDGAGTSKQGPAKGGLQRFEFVSAHMAPGDRLARSSAPYYYNNDTDQRITPETIAALRENGITHVISLNQEAESEEVKKALADAGIAYTPLPVVDYTNPTPEGFQRAWDRFVQNRAGGTLVWCGYGYGRTGTMITALQMYAEHERGQLHHWTRDDYLQNHVEKGVQEAALDDLQRRLRSRPAGLSDYENTSLMAGEFSRLACPAVLAIVLVHIQMNMNSAALRRRLGTPATGDSKRGDCERARDLLQRQHVPEPCQRVTKIEFGLTLSNDYSSGTYDDIAGTLEGPAGKAHFFIAAAPSRGTQKWTPVDLKEAFGSDVIDIASVDKITLTAWGTIGLLPLINDQWKVQDIQLRAQCADPDFATNDDKLVGINAWYGHPGGWFLEPLKEKTVATFPITAKDWSFAPPCVNIGSLSYDFRIGDTSGGGTWDTLTLSLGGGKKIALGASVAAGFAKSDEINLRETFGKDVIDVRDLKEVTIGDDLGSSILSGDWWTFQGVTFSATCADVRRRMQMKKFGSVNEEVRHKDNAPAWRGDIVPKDWLEVA</sequence>
<evidence type="ECO:0000313" key="4">
    <source>
        <dbReference type="EMBL" id="TWU72627.1"/>
    </source>
</evidence>
<dbReference type="EMBL" id="SBHS01000026">
    <property type="protein sequence ID" value="TWU72627.1"/>
    <property type="molecule type" value="Genomic_DNA"/>
</dbReference>
<evidence type="ECO:0000256" key="1">
    <source>
        <dbReference type="ARBA" id="ARBA00022801"/>
    </source>
</evidence>
<evidence type="ECO:0000256" key="2">
    <source>
        <dbReference type="SAM" id="SignalP"/>
    </source>
</evidence>